<accession>A0A6C0AUC7</accession>
<sequence>MDKLLNRKGPRKGNALTKTKNLMCPRYEDPVGDDINEVEPPLGWNELTKNEKLDILDYEMDLYWKELNQPINWWQISTLILAFTNMIILFTL</sequence>
<organism evidence="2">
    <name type="scientific">viral metagenome</name>
    <dbReference type="NCBI Taxonomy" id="1070528"/>
    <lineage>
        <taxon>unclassified sequences</taxon>
        <taxon>metagenomes</taxon>
        <taxon>organismal metagenomes</taxon>
    </lineage>
</organism>
<reference evidence="2" key="1">
    <citation type="journal article" date="2020" name="Nature">
        <title>Giant virus diversity and host interactions through global metagenomics.</title>
        <authorList>
            <person name="Schulz F."/>
            <person name="Roux S."/>
            <person name="Paez-Espino D."/>
            <person name="Jungbluth S."/>
            <person name="Walsh D.A."/>
            <person name="Denef V.J."/>
            <person name="McMahon K.D."/>
            <person name="Konstantinidis K.T."/>
            <person name="Eloe-Fadrosh E.A."/>
            <person name="Kyrpides N.C."/>
            <person name="Woyke T."/>
        </authorList>
    </citation>
    <scope>NUCLEOTIDE SEQUENCE</scope>
    <source>
        <strain evidence="2">GVMAG-S-ERX555961-36</strain>
    </source>
</reference>
<keyword evidence="1" id="KW-0472">Membrane</keyword>
<feature type="transmembrane region" description="Helical" evidence="1">
    <location>
        <begin position="71"/>
        <end position="90"/>
    </location>
</feature>
<dbReference type="AlphaFoldDB" id="A0A6C0AUC7"/>
<proteinExistence type="predicted"/>
<evidence type="ECO:0000313" key="2">
    <source>
        <dbReference type="EMBL" id="QHS83549.1"/>
    </source>
</evidence>
<keyword evidence="1" id="KW-0812">Transmembrane</keyword>
<name>A0A6C0AUC7_9ZZZZ</name>
<dbReference type="EMBL" id="MN738760">
    <property type="protein sequence ID" value="QHS83549.1"/>
    <property type="molecule type" value="Genomic_DNA"/>
</dbReference>
<evidence type="ECO:0000256" key="1">
    <source>
        <dbReference type="SAM" id="Phobius"/>
    </source>
</evidence>
<keyword evidence="1" id="KW-1133">Transmembrane helix</keyword>
<protein>
    <submittedName>
        <fullName evidence="2">Uncharacterized protein</fullName>
    </submittedName>
</protein>